<reference evidence="9" key="1">
    <citation type="journal article" date="2020" name="mSystems">
        <title>Genome- and Community-Level Interaction Insights into Carbon Utilization and Element Cycling Functions of Hydrothermarchaeota in Hydrothermal Sediment.</title>
        <authorList>
            <person name="Zhou Z."/>
            <person name="Liu Y."/>
            <person name="Xu W."/>
            <person name="Pan J."/>
            <person name="Luo Z.H."/>
            <person name="Li M."/>
        </authorList>
    </citation>
    <scope>NUCLEOTIDE SEQUENCE [LARGE SCALE GENOMIC DNA]</scope>
    <source>
        <strain evidence="9">SpSt-579</strain>
    </source>
</reference>
<accession>A0A7C4LZI9</accession>
<dbReference type="EC" id="5.2.1.8" evidence="6"/>
<keyword evidence="7" id="KW-1133">Transmembrane helix</keyword>
<keyword evidence="7" id="KW-0472">Membrane</keyword>
<dbReference type="Pfam" id="PF00254">
    <property type="entry name" value="FKBP_C"/>
    <property type="match status" value="1"/>
</dbReference>
<comment type="caution">
    <text evidence="9">The sequence shown here is derived from an EMBL/GenBank/DDBJ whole genome shotgun (WGS) entry which is preliminary data.</text>
</comment>
<dbReference type="FunFam" id="3.10.50.40:FF:000006">
    <property type="entry name" value="Peptidyl-prolyl cis-trans isomerase"/>
    <property type="match status" value="1"/>
</dbReference>
<keyword evidence="4 5" id="KW-0413">Isomerase</keyword>
<comment type="catalytic activity">
    <reaction evidence="1 5 6">
        <text>[protein]-peptidylproline (omega=180) = [protein]-peptidylproline (omega=0)</text>
        <dbReference type="Rhea" id="RHEA:16237"/>
        <dbReference type="Rhea" id="RHEA-COMP:10747"/>
        <dbReference type="Rhea" id="RHEA-COMP:10748"/>
        <dbReference type="ChEBI" id="CHEBI:83833"/>
        <dbReference type="ChEBI" id="CHEBI:83834"/>
        <dbReference type="EC" id="5.2.1.8"/>
    </reaction>
</comment>
<evidence type="ECO:0000256" key="5">
    <source>
        <dbReference type="PROSITE-ProRule" id="PRU00277"/>
    </source>
</evidence>
<gene>
    <name evidence="9" type="ORF">ENT43_00875</name>
</gene>
<organism evidence="9">
    <name type="scientific">candidate division CPR3 bacterium</name>
    <dbReference type="NCBI Taxonomy" id="2268181"/>
    <lineage>
        <taxon>Bacteria</taxon>
        <taxon>Bacteria division CPR3</taxon>
    </lineage>
</organism>
<dbReference type="SUPFAM" id="SSF54534">
    <property type="entry name" value="FKBP-like"/>
    <property type="match status" value="1"/>
</dbReference>
<feature type="domain" description="PPIase FKBP-type" evidence="8">
    <location>
        <begin position="85"/>
        <end position="173"/>
    </location>
</feature>
<keyword evidence="3 5" id="KW-0697">Rotamase</keyword>
<dbReference type="InterPro" id="IPR001179">
    <property type="entry name" value="PPIase_FKBP_dom"/>
</dbReference>
<evidence type="ECO:0000259" key="8">
    <source>
        <dbReference type="PROSITE" id="PS50059"/>
    </source>
</evidence>
<evidence type="ECO:0000256" key="7">
    <source>
        <dbReference type="SAM" id="Phobius"/>
    </source>
</evidence>
<evidence type="ECO:0000313" key="9">
    <source>
        <dbReference type="EMBL" id="HGT70797.1"/>
    </source>
</evidence>
<dbReference type="PANTHER" id="PTHR43811:SF19">
    <property type="entry name" value="39 KDA FK506-BINDING NUCLEAR PROTEIN"/>
    <property type="match status" value="1"/>
</dbReference>
<evidence type="ECO:0000256" key="3">
    <source>
        <dbReference type="ARBA" id="ARBA00023110"/>
    </source>
</evidence>
<proteinExistence type="inferred from homology"/>
<dbReference type="Gene3D" id="3.10.50.40">
    <property type="match status" value="1"/>
</dbReference>
<sequence>MKNSTLYLLLAIAIVVVTLIVSIVAGLKNDKKIENQESTTKTQIKTNEKGTEKISIQPVKEDKSGQDLKIETIKEGTGDRITKEGDMISVHYTGTLLDGTKFDSSLDRNQPFSFDLGMSQVIKGWDIGLIGMKIGEKRKLIIPPSMGYGNMAVGDKIPENSTLIFEVELIEIK</sequence>
<comment type="similarity">
    <text evidence="2 6">Belongs to the FKBP-type PPIase family.</text>
</comment>
<protein>
    <recommendedName>
        <fullName evidence="6">Peptidyl-prolyl cis-trans isomerase</fullName>
        <ecNumber evidence="6">5.2.1.8</ecNumber>
    </recommendedName>
</protein>
<name>A0A7C4LZI9_UNCC3</name>
<dbReference type="PROSITE" id="PS50059">
    <property type="entry name" value="FKBP_PPIASE"/>
    <property type="match status" value="1"/>
</dbReference>
<dbReference type="EMBL" id="DSYQ01000003">
    <property type="protein sequence ID" value="HGT70797.1"/>
    <property type="molecule type" value="Genomic_DNA"/>
</dbReference>
<evidence type="ECO:0000256" key="6">
    <source>
        <dbReference type="RuleBase" id="RU003915"/>
    </source>
</evidence>
<evidence type="ECO:0000256" key="1">
    <source>
        <dbReference type="ARBA" id="ARBA00000971"/>
    </source>
</evidence>
<dbReference type="PANTHER" id="PTHR43811">
    <property type="entry name" value="FKBP-TYPE PEPTIDYL-PROLYL CIS-TRANS ISOMERASE FKPA"/>
    <property type="match status" value="1"/>
</dbReference>
<dbReference type="InterPro" id="IPR046357">
    <property type="entry name" value="PPIase_dom_sf"/>
</dbReference>
<dbReference type="AlphaFoldDB" id="A0A7C4LZI9"/>
<dbReference type="GO" id="GO:0003755">
    <property type="term" value="F:peptidyl-prolyl cis-trans isomerase activity"/>
    <property type="evidence" value="ECO:0007669"/>
    <property type="project" value="UniProtKB-UniRule"/>
</dbReference>
<evidence type="ECO:0000256" key="2">
    <source>
        <dbReference type="ARBA" id="ARBA00006577"/>
    </source>
</evidence>
<keyword evidence="7" id="KW-0812">Transmembrane</keyword>
<feature type="transmembrane region" description="Helical" evidence="7">
    <location>
        <begin position="6"/>
        <end position="27"/>
    </location>
</feature>
<evidence type="ECO:0000256" key="4">
    <source>
        <dbReference type="ARBA" id="ARBA00023235"/>
    </source>
</evidence>